<dbReference type="AlphaFoldDB" id="A0A6F9Y490"/>
<reference evidence="1" key="1">
    <citation type="submission" date="2019-10" db="EMBL/GenBank/DDBJ databases">
        <title>Lactobacillus agilis SN811 Whole Genome Sequencing Project.</title>
        <authorList>
            <person name="Suzuki S."/>
            <person name="Endo A."/>
            <person name="Maeno S."/>
            <person name="Shiwa Y."/>
            <person name="Matsutani M."/>
            <person name="Kajikawa A."/>
        </authorList>
    </citation>
    <scope>NUCLEOTIDE SEQUENCE</scope>
    <source>
        <strain evidence="1">SN811</strain>
    </source>
</reference>
<sequence>MIIDTEKIEMLLKDENLTDYQIEKVSGVNRVSVKKYRQNGIDAMKLNNAIKLMDGYKKLSEKYSKNYLQYSK</sequence>
<protein>
    <recommendedName>
        <fullName evidence="2">HTH cro/C1-type domain-containing protein</fullName>
    </recommendedName>
</protein>
<accession>A0A6F9Y490</accession>
<gene>
    <name evidence="1" type="ORF">SN811_08740</name>
</gene>
<name>A0A6F9Y490_9LACO</name>
<organism evidence="1">
    <name type="scientific">Ligilactobacillus agilis</name>
    <dbReference type="NCBI Taxonomy" id="1601"/>
    <lineage>
        <taxon>Bacteria</taxon>
        <taxon>Bacillati</taxon>
        <taxon>Bacillota</taxon>
        <taxon>Bacilli</taxon>
        <taxon>Lactobacillales</taxon>
        <taxon>Lactobacillaceae</taxon>
        <taxon>Ligilactobacillus</taxon>
    </lineage>
</organism>
<dbReference type="EMBL" id="BLAP01000030">
    <property type="protein sequence ID" value="GET12374.1"/>
    <property type="molecule type" value="Genomic_DNA"/>
</dbReference>
<dbReference type="Proteomes" id="UP000494160">
    <property type="component" value="Unassembled WGS sequence"/>
</dbReference>
<comment type="caution">
    <text evidence="1">The sequence shown here is derived from an EMBL/GenBank/DDBJ whole genome shotgun (WGS) entry which is preliminary data.</text>
</comment>
<evidence type="ECO:0008006" key="2">
    <source>
        <dbReference type="Google" id="ProtNLM"/>
    </source>
</evidence>
<evidence type="ECO:0000313" key="1">
    <source>
        <dbReference type="EMBL" id="GET12374.1"/>
    </source>
</evidence>
<proteinExistence type="predicted"/>
<dbReference type="RefSeq" id="WP_172577198.1">
    <property type="nucleotide sequence ID" value="NZ_BLAP01000030.1"/>
</dbReference>